<sequence>MSSLHKRSLGRIMKYLEFIIDTTREIIPFEGQIFLFFSNHQASARFQNGNMTGCLVRKKDLIFDGRARD</sequence>
<organism evidence="1">
    <name type="scientific">Lepeophtheirus salmonis</name>
    <name type="common">Salmon louse</name>
    <name type="synonym">Caligus salmonis</name>
    <dbReference type="NCBI Taxonomy" id="72036"/>
    <lineage>
        <taxon>Eukaryota</taxon>
        <taxon>Metazoa</taxon>
        <taxon>Ecdysozoa</taxon>
        <taxon>Arthropoda</taxon>
        <taxon>Crustacea</taxon>
        <taxon>Multicrustacea</taxon>
        <taxon>Hexanauplia</taxon>
        <taxon>Copepoda</taxon>
        <taxon>Siphonostomatoida</taxon>
        <taxon>Caligidae</taxon>
        <taxon>Lepeophtheirus</taxon>
    </lineage>
</organism>
<accession>A0A0K2V105</accession>
<dbReference type="AlphaFoldDB" id="A0A0K2V105"/>
<reference evidence="1" key="1">
    <citation type="submission" date="2014-05" db="EMBL/GenBank/DDBJ databases">
        <authorList>
            <person name="Chronopoulou M."/>
        </authorList>
    </citation>
    <scope>NUCLEOTIDE SEQUENCE</scope>
    <source>
        <tissue evidence="1">Whole organism</tissue>
    </source>
</reference>
<protein>
    <submittedName>
        <fullName evidence="1">Uncharacterized protein</fullName>
    </submittedName>
</protein>
<name>A0A0K2V105_LEPSM</name>
<proteinExistence type="predicted"/>
<dbReference type="EMBL" id="HACA01026832">
    <property type="protein sequence ID" value="CDW44193.1"/>
    <property type="molecule type" value="Transcribed_RNA"/>
</dbReference>
<evidence type="ECO:0000313" key="1">
    <source>
        <dbReference type="EMBL" id="CDW44193.1"/>
    </source>
</evidence>